<evidence type="ECO:0000313" key="5">
    <source>
        <dbReference type="Proteomes" id="UP000616724"/>
    </source>
</evidence>
<gene>
    <name evidence="4" type="ORF">Plo01_29040</name>
</gene>
<accession>A0A8J3W5D7</accession>
<dbReference type="Pfam" id="PF14399">
    <property type="entry name" value="BtrH_N"/>
    <property type="match status" value="1"/>
</dbReference>
<dbReference type="RefSeq" id="WP_203891081.1">
    <property type="nucleotide sequence ID" value="NZ_BOOH01000021.1"/>
</dbReference>
<protein>
    <recommendedName>
        <fullName evidence="6">DUF4872 domain-containing protein</fullName>
    </recommendedName>
</protein>
<feature type="compositionally biased region" description="Basic and acidic residues" evidence="1">
    <location>
        <begin position="54"/>
        <end position="65"/>
    </location>
</feature>
<feature type="region of interest" description="Disordered" evidence="1">
    <location>
        <begin position="36"/>
        <end position="65"/>
    </location>
</feature>
<dbReference type="AlphaFoldDB" id="A0A8J3W5D7"/>
<comment type="caution">
    <text evidence="4">The sequence shown here is derived from an EMBL/GenBank/DDBJ whole genome shotgun (WGS) entry which is preliminary data.</text>
</comment>
<organism evidence="4 5">
    <name type="scientific">Planobispora longispora</name>
    <dbReference type="NCBI Taxonomy" id="28887"/>
    <lineage>
        <taxon>Bacteria</taxon>
        <taxon>Bacillati</taxon>
        <taxon>Actinomycetota</taxon>
        <taxon>Actinomycetes</taxon>
        <taxon>Streptosporangiales</taxon>
        <taxon>Streptosporangiaceae</taxon>
        <taxon>Planobispora</taxon>
    </lineage>
</organism>
<dbReference type="EMBL" id="BOOH01000021">
    <property type="protein sequence ID" value="GIH76475.1"/>
    <property type="molecule type" value="Genomic_DNA"/>
</dbReference>
<evidence type="ECO:0000259" key="2">
    <source>
        <dbReference type="Pfam" id="PF14399"/>
    </source>
</evidence>
<proteinExistence type="predicted"/>
<feature type="domain" description="Butirosin biosynthesis protein H N-terminal" evidence="2">
    <location>
        <begin position="74"/>
        <end position="190"/>
    </location>
</feature>
<evidence type="ECO:0000256" key="1">
    <source>
        <dbReference type="SAM" id="MobiDB-lite"/>
    </source>
</evidence>
<evidence type="ECO:0000313" key="4">
    <source>
        <dbReference type="EMBL" id="GIH76475.1"/>
    </source>
</evidence>
<evidence type="ECO:0000259" key="3">
    <source>
        <dbReference type="Pfam" id="PF16169"/>
    </source>
</evidence>
<keyword evidence="5" id="KW-1185">Reference proteome</keyword>
<dbReference type="InterPro" id="IPR026935">
    <property type="entry name" value="BtrH_N"/>
</dbReference>
<dbReference type="InterPro" id="IPR032369">
    <property type="entry name" value="DUF4872"/>
</dbReference>
<feature type="domain" description="DUF4872" evidence="3">
    <location>
        <begin position="244"/>
        <end position="375"/>
    </location>
</feature>
<sequence length="447" mass="47188">MTDHKHLKRRVRERMARTGESYTTALRHVLAAREAVPDAVSGRHPESGQSTQNGHDEHAGRSGHHDAGLLHRLLPSHSEAMLAGLGGGIGFMYAVFEYRGHHPMVTIVAQAHPEPVIPVTLARAGIPHEVSRTGSARVAERALRETLAAGRAAVCRVSRFALPWRPGFPFPDPLEVAVVGADGDDVLVLDARSEPERLPLAEFMTAWSALKKSRHHLISIAGPAVTGPPRAGRAVTGPAGAGPAGADLAAAVREAIAGTVARLTGPVLGTSFDVNFGLSGMNRFAGQLGDAEGRTGWARRFADPEAFFIAMTRLHECLEAEYTAPGATRPLYAAFLQEAGTLLGGAGGTACARAADLYREAGELWSRIATRAVEPFPRYRELAAEKAELLLTEGAAAAGRLREIAATGAYEGSPGEDDRTGLLAELAGLAARAVRIEEEAVAALRAV</sequence>
<dbReference type="Proteomes" id="UP000616724">
    <property type="component" value="Unassembled WGS sequence"/>
</dbReference>
<dbReference type="Pfam" id="PF16169">
    <property type="entry name" value="DUF4872"/>
    <property type="match status" value="1"/>
</dbReference>
<evidence type="ECO:0008006" key="6">
    <source>
        <dbReference type="Google" id="ProtNLM"/>
    </source>
</evidence>
<reference evidence="4 5" key="1">
    <citation type="submission" date="2021-01" db="EMBL/GenBank/DDBJ databases">
        <title>Whole genome shotgun sequence of Planobispora longispora NBRC 13918.</title>
        <authorList>
            <person name="Komaki H."/>
            <person name="Tamura T."/>
        </authorList>
    </citation>
    <scope>NUCLEOTIDE SEQUENCE [LARGE SCALE GENOMIC DNA]</scope>
    <source>
        <strain evidence="4 5">NBRC 13918</strain>
    </source>
</reference>
<name>A0A8J3W5D7_9ACTN</name>